<dbReference type="AlphaFoldDB" id="A8QHH3"/>
<feature type="region of interest" description="Disordered" evidence="1">
    <location>
        <begin position="77"/>
        <end position="100"/>
    </location>
</feature>
<organism evidence="2">
    <name type="scientific">Brugia malayi</name>
    <name type="common">Filarial nematode worm</name>
    <dbReference type="NCBI Taxonomy" id="6279"/>
    <lineage>
        <taxon>Eukaryota</taxon>
        <taxon>Metazoa</taxon>
        <taxon>Ecdysozoa</taxon>
        <taxon>Nematoda</taxon>
        <taxon>Chromadorea</taxon>
        <taxon>Rhabditida</taxon>
        <taxon>Spirurina</taxon>
        <taxon>Spiruromorpha</taxon>
        <taxon>Filarioidea</taxon>
        <taxon>Onchocercidae</taxon>
        <taxon>Brugia</taxon>
    </lineage>
</organism>
<name>A8QHH3_BRUMA</name>
<proteinExistence type="predicted"/>
<evidence type="ECO:0000313" key="2">
    <source>
        <dbReference type="EMBL" id="EDP28295.1"/>
    </source>
</evidence>
<dbReference type="HOGENOM" id="CLU_2186256_0_0_1"/>
<protein>
    <submittedName>
        <fullName evidence="2">Uncharacterized protein</fullName>
    </submittedName>
</protein>
<dbReference type="EMBL" id="DS239901">
    <property type="protein sequence ID" value="EDP28295.1"/>
    <property type="molecule type" value="Genomic_DNA"/>
</dbReference>
<gene>
    <name evidence="2" type="ORF">Bm1_57000</name>
</gene>
<evidence type="ECO:0000256" key="1">
    <source>
        <dbReference type="SAM" id="MobiDB-lite"/>
    </source>
</evidence>
<accession>A8QHH3</accession>
<sequence length="126" mass="13519">MTTMITKITMMLGTTGCMLQVIVPKAGDQLRELPMLLLLLLLLLLPLLTTQLADYKVPPCHIEKVAAPSTLVSDSCSSGRKTGGMVKSVAGGKGTGKLGDEGDSAAVHPDIASADGSRQWWWRLWR</sequence>
<reference evidence="2" key="1">
    <citation type="journal article" date="2007" name="Science">
        <title>Draft genome of the filarial nematode parasite Brugia malayi.</title>
        <authorList>
            <person name="Ghedin E."/>
            <person name="Wang S."/>
            <person name="Spiro D."/>
            <person name="Caler E."/>
            <person name="Zhao Q."/>
            <person name="Crabtree J."/>
            <person name="Allen J.E."/>
            <person name="Delcher A.L."/>
            <person name="Guiliano D.B."/>
            <person name="Miranda-Saavedra D."/>
            <person name="Angiuoli S.V."/>
            <person name="Creasy T."/>
            <person name="Amedeo P."/>
            <person name="Haas B."/>
            <person name="El-Sayed N.M."/>
            <person name="Wortman J.R."/>
            <person name="Feldblyum T."/>
            <person name="Tallon L."/>
            <person name="Schatz M."/>
            <person name="Shumway M."/>
            <person name="Koo H."/>
            <person name="Salzberg S.L."/>
            <person name="Schobel S."/>
            <person name="Pertea M."/>
            <person name="Pop M."/>
            <person name="White O."/>
            <person name="Barton G.J."/>
            <person name="Carlow C.K."/>
            <person name="Crawford M.J."/>
            <person name="Daub J."/>
            <person name="Dimmic M.W."/>
            <person name="Estes C.F."/>
            <person name="Foster J.M."/>
            <person name="Ganatra M."/>
            <person name="Gregory W.F."/>
            <person name="Johnson N.M."/>
            <person name="Jin J."/>
            <person name="Komuniecki R."/>
            <person name="Korf I."/>
            <person name="Kumar S."/>
            <person name="Laney S."/>
            <person name="Li B.W."/>
            <person name="Li W."/>
            <person name="Lindblom T.H."/>
            <person name="Lustigman S."/>
            <person name="Ma D."/>
            <person name="Maina C.V."/>
            <person name="Martin D.M."/>
            <person name="McCarter J.P."/>
            <person name="McReynolds L."/>
            <person name="Mitreva M."/>
            <person name="Nutman T.B."/>
            <person name="Parkinson J."/>
            <person name="Peregrin-Alvarez J.M."/>
            <person name="Poole C."/>
            <person name="Ren Q."/>
            <person name="Saunders L."/>
            <person name="Sluder A.E."/>
            <person name="Smith K."/>
            <person name="Stanke M."/>
            <person name="Unnasch T.R."/>
            <person name="Ware J."/>
            <person name="Wei A.D."/>
            <person name="Weil G."/>
            <person name="Williams D.J."/>
            <person name="Zhang Y."/>
            <person name="Williams S.A."/>
            <person name="Fraser-Liggett C."/>
            <person name="Slatko B."/>
            <person name="Blaxter M.L."/>
            <person name="Scott A.L."/>
        </authorList>
    </citation>
    <scope>NUCLEOTIDE SEQUENCE [LARGE SCALE GENOMIC DNA]</scope>
</reference>